<feature type="domain" description="DUF1540" evidence="1">
    <location>
        <begin position="5"/>
        <end position="42"/>
    </location>
</feature>
<proteinExistence type="predicted"/>
<sequence>MPDLRCTVQTCTHNQNYYCNLDSIVVGGNSAKKADETSCDSFEERKGGNSYSNAYSDMAGKEASAKSDVDCKATDCMYNKECQCHAGKISVEGGNACHCQETECATFKCGCV</sequence>
<evidence type="ECO:0000313" key="2">
    <source>
        <dbReference type="EMBL" id="CUN25898.1"/>
    </source>
</evidence>
<dbReference type="InterPro" id="IPR011437">
    <property type="entry name" value="DUF1540"/>
</dbReference>
<dbReference type="RefSeq" id="WP_022415999.1">
    <property type="nucleotide sequence ID" value="NZ_CYXO01000027.1"/>
</dbReference>
<name>A0A173VIW9_9FIRM</name>
<dbReference type="Proteomes" id="UP000095597">
    <property type="component" value="Unassembled WGS sequence"/>
</dbReference>
<evidence type="ECO:0000313" key="3">
    <source>
        <dbReference type="Proteomes" id="UP000095597"/>
    </source>
</evidence>
<evidence type="ECO:0000259" key="1">
    <source>
        <dbReference type="Pfam" id="PF07561"/>
    </source>
</evidence>
<gene>
    <name evidence="2" type="ORF">ERS852573_02942</name>
</gene>
<dbReference type="AlphaFoldDB" id="A0A173VIW9"/>
<dbReference type="OrthoDB" id="9792226at2"/>
<dbReference type="EMBL" id="CYXO01000027">
    <property type="protein sequence ID" value="CUN25898.1"/>
    <property type="molecule type" value="Genomic_DNA"/>
</dbReference>
<accession>A0A173VIW9</accession>
<feature type="domain" description="DUF1540" evidence="1">
    <location>
        <begin position="69"/>
        <end position="107"/>
    </location>
</feature>
<dbReference type="Pfam" id="PF07561">
    <property type="entry name" value="DUF1540"/>
    <property type="match status" value="2"/>
</dbReference>
<organism evidence="2 3">
    <name type="scientific">Dorea longicatena</name>
    <dbReference type="NCBI Taxonomy" id="88431"/>
    <lineage>
        <taxon>Bacteria</taxon>
        <taxon>Bacillati</taxon>
        <taxon>Bacillota</taxon>
        <taxon>Clostridia</taxon>
        <taxon>Lachnospirales</taxon>
        <taxon>Lachnospiraceae</taxon>
        <taxon>Dorea</taxon>
    </lineage>
</organism>
<reference evidence="2 3" key="1">
    <citation type="submission" date="2015-09" db="EMBL/GenBank/DDBJ databases">
        <authorList>
            <consortium name="Pathogen Informatics"/>
        </authorList>
    </citation>
    <scope>NUCLEOTIDE SEQUENCE [LARGE SCALE GENOMIC DNA]</scope>
    <source>
        <strain evidence="2 3">2789STDY5834961</strain>
    </source>
</reference>
<protein>
    <submittedName>
        <fullName evidence="2">Domain of Uncharacterized Function (DUF1540)</fullName>
    </submittedName>
</protein>